<feature type="region of interest" description="Disordered" evidence="1">
    <location>
        <begin position="94"/>
        <end position="157"/>
    </location>
</feature>
<evidence type="ECO:0000313" key="2">
    <source>
        <dbReference type="EMBL" id="CRJ86250.1"/>
    </source>
</evidence>
<reference evidence="3" key="1">
    <citation type="submission" date="2015-05" db="EMBL/GenBank/DDBJ databases">
        <authorList>
            <person name="Fogelqvist Johan"/>
        </authorList>
    </citation>
    <scope>NUCLEOTIDE SEQUENCE [LARGE SCALE GENOMIC DNA]</scope>
</reference>
<feature type="compositionally biased region" description="Polar residues" evidence="1">
    <location>
        <begin position="130"/>
        <end position="142"/>
    </location>
</feature>
<organism evidence="2 3">
    <name type="scientific">Verticillium longisporum</name>
    <name type="common">Verticillium dahliae var. longisporum</name>
    <dbReference type="NCBI Taxonomy" id="100787"/>
    <lineage>
        <taxon>Eukaryota</taxon>
        <taxon>Fungi</taxon>
        <taxon>Dikarya</taxon>
        <taxon>Ascomycota</taxon>
        <taxon>Pezizomycotina</taxon>
        <taxon>Sordariomycetes</taxon>
        <taxon>Hypocreomycetidae</taxon>
        <taxon>Glomerellales</taxon>
        <taxon>Plectosphaerellaceae</taxon>
        <taxon>Verticillium</taxon>
    </lineage>
</organism>
<dbReference type="EMBL" id="CVQI01000001">
    <property type="protein sequence ID" value="CRJ86250.1"/>
    <property type="molecule type" value="Genomic_DNA"/>
</dbReference>
<gene>
    <name evidence="2" type="ORF">BN1723_000098</name>
</gene>
<dbReference type="SUPFAM" id="SSF53300">
    <property type="entry name" value="vWA-like"/>
    <property type="match status" value="1"/>
</dbReference>
<protein>
    <submittedName>
        <fullName evidence="2">Uncharacterized protein</fullName>
    </submittedName>
</protein>
<feature type="region of interest" description="Disordered" evidence="1">
    <location>
        <begin position="181"/>
        <end position="207"/>
    </location>
</feature>
<evidence type="ECO:0000256" key="1">
    <source>
        <dbReference type="SAM" id="MobiDB-lite"/>
    </source>
</evidence>
<feature type="compositionally biased region" description="Polar residues" evidence="1">
    <location>
        <begin position="44"/>
        <end position="61"/>
    </location>
</feature>
<proteinExistence type="predicted"/>
<name>A0A0G4KET5_VERLO</name>
<feature type="region of interest" description="Disordered" evidence="1">
    <location>
        <begin position="1"/>
        <end position="82"/>
    </location>
</feature>
<dbReference type="InterPro" id="IPR036465">
    <property type="entry name" value="vWFA_dom_sf"/>
</dbReference>
<feature type="region of interest" description="Disordered" evidence="1">
    <location>
        <begin position="882"/>
        <end position="923"/>
    </location>
</feature>
<evidence type="ECO:0000313" key="3">
    <source>
        <dbReference type="Proteomes" id="UP000045706"/>
    </source>
</evidence>
<sequence>MAGIDINTGAGTVKSSGHRKRRARPNGSSLNASWITAAEDAVSSGPSTADTPQPSSLSSSDLARHPYESNERQSLVAEDEQVALANSDVEHLDAPIGLRPYQPGGLHSSDSSQSIQRPGPSTDMAVDNAIGQSQDISSSRESAVTPGKAKKKRYASQHDAHWLEDAVDSTLPLPHHTIDEAADEPVREPHRPGLHPSTHGRHSVVGGGSTRCASCEAKLFTSRSPMTWLCRREFPRNSLETSRAELRVAARHARRPHCGVVRKLHIGCPSEPRSGLVSLRDAFFGGCAILELVRRRQTERQDIFQTHPLLCRESSKSKSCIPTQLSCQPERPPLFQNTRSTFCGEQTTVCPSVKRMPSTPDRPMHPKIAANFGLRGLRDPNETIPRTPGLPSPLFGEQLSLPLSPAVEPPTPSSEAIPIGAPPPPAIRPGWARLPTPPLHAASPACPSPSPGAGDGHGTQVRDLPLVFAVDVSGSTRGRILDEEKRSINLLMSGLKPAESNTQSRVIPWDGRCLGVVHPQQTPFLTPGAGTDPSVVLEDAVARRALQEASLWFLMTDGFIEKPLINKFANAISKTGIHGTASVIILYGYRVQSPYDCNVSVGLSVFAVAPHCIFLFHDVKSGDLYVLQAKGSFTTLLPEHARFTPFGPTTRWQDLIRITYEDLSRVQVPQPTRLSADAVVLPGGKTLDMTSLYSDTLSKEETIELLADYSALDVILLAAKTRGRDQAVKSWIESARRHHKIPEAALMKREDVGSNGLNCMKILLKEVKSLAPIYETEDLWDLLSRDETSDGIEAKMSEAPPITYIDSFRSGLRVAHRQNWSHFESQVEADWELSCKLNDTLAEVLSTMTMNDARAPASPAMLTPMSSPVGGGRRPYTAHYSGARSARNEARMSPLSPGPNRNYHHHQDTGPGTYQQAGPSAYIGQRGRRTRDLLFLPGYKGERSTVYDRQPGAYATCPICREPRSIQTLLLQTSSDEPGTLHLPKANQRLGHMYPLVLGNYPETDVILPITCCDGCASLLLQAGELPNDDRVTVALPLVPLHKRENRQLWEDKLGEVYGHRFRDSIVFLVFLSTLCTTIEDLVDGAIQSECQTLMPSLEWCCRELSKLPGISTMAGLTPVGSPLLGVVNDTMPLQQALRVTFQGFQSTIHQSPLLEYPIDGFLVLVRLAGLMEDVGPEDVERFVWMRLLHYLAEQHVQLQKKAGPGEASTALQNLVDKQTETSNERGAGIEAITDRCYAVPLSALDGTYLIPSDSDILEQFLRTGSPYSAIADTDKYHAALAVFLHLMATLTEGSQQIWDDGDLFVKLQYRADKLCRTEDGLRDIFFEGKLVDEKGAVRLITAAYEVAVA</sequence>
<dbReference type="Proteomes" id="UP000045706">
    <property type="component" value="Unassembled WGS sequence"/>
</dbReference>
<feature type="compositionally biased region" description="Basic and acidic residues" evidence="1">
    <location>
        <begin position="181"/>
        <end position="191"/>
    </location>
</feature>
<feature type="compositionally biased region" description="Basic and acidic residues" evidence="1">
    <location>
        <begin position="62"/>
        <end position="71"/>
    </location>
</feature>
<accession>A0A0G4KET5</accession>